<dbReference type="SMART" id="SM00346">
    <property type="entry name" value="HTH_ICLR"/>
    <property type="match status" value="1"/>
</dbReference>
<evidence type="ECO:0000256" key="1">
    <source>
        <dbReference type="ARBA" id="ARBA00023125"/>
    </source>
</evidence>
<dbReference type="CDD" id="cd00090">
    <property type="entry name" value="HTH_ARSR"/>
    <property type="match status" value="1"/>
</dbReference>
<name>A0ABS6IBK9_9MICC</name>
<feature type="domain" description="IclR-ED" evidence="3">
    <location>
        <begin position="81"/>
        <end position="263"/>
    </location>
</feature>
<accession>A0ABS6IBK9</accession>
<evidence type="ECO:0000313" key="5">
    <source>
        <dbReference type="Proteomes" id="UP000824166"/>
    </source>
</evidence>
<dbReference type="Pfam" id="PF09339">
    <property type="entry name" value="HTH_IclR"/>
    <property type="match status" value="1"/>
</dbReference>
<evidence type="ECO:0000259" key="2">
    <source>
        <dbReference type="PROSITE" id="PS51077"/>
    </source>
</evidence>
<comment type="caution">
    <text evidence="4">The sequence shown here is derived from an EMBL/GenBank/DDBJ whole genome shotgun (WGS) entry which is preliminary data.</text>
</comment>
<dbReference type="InterPro" id="IPR011991">
    <property type="entry name" value="ArsR-like_HTH"/>
</dbReference>
<evidence type="ECO:0000259" key="3">
    <source>
        <dbReference type="PROSITE" id="PS51078"/>
    </source>
</evidence>
<dbReference type="Proteomes" id="UP000824166">
    <property type="component" value="Unassembled WGS sequence"/>
</dbReference>
<dbReference type="PANTHER" id="PTHR30136">
    <property type="entry name" value="HELIX-TURN-HELIX TRANSCRIPTIONAL REGULATOR, ICLR FAMILY"/>
    <property type="match status" value="1"/>
</dbReference>
<keyword evidence="5" id="KW-1185">Reference proteome</keyword>
<dbReference type="InterPro" id="IPR014757">
    <property type="entry name" value="Tscrpt_reg_IclR_C"/>
</dbReference>
<organism evidence="4 5">
    <name type="scientific">Paenarthrobacter aromaticivorans</name>
    <dbReference type="NCBI Taxonomy" id="2849150"/>
    <lineage>
        <taxon>Bacteria</taxon>
        <taxon>Bacillati</taxon>
        <taxon>Actinomycetota</taxon>
        <taxon>Actinomycetes</taxon>
        <taxon>Micrococcales</taxon>
        <taxon>Micrococcaceae</taxon>
        <taxon>Paenarthrobacter</taxon>
    </lineage>
</organism>
<keyword evidence="1" id="KW-0238">DNA-binding</keyword>
<protein>
    <submittedName>
        <fullName evidence="4">IclR family transcriptional regulator</fullName>
    </submittedName>
</protein>
<sequence>MTPTESNDVSGNGEAKGTSVIVNAIAVLRSFSAEEPLLGVTEIAGRIGLHKSTVSRILATLEQEHLVERDVDSRRFRLGLGMIAMAGPLLAELEERRVAYPVLRELTERTGETSALMVWNGTESMSVEQIPSRHQVKHLAPLGVRYNEALSSSVQVFLAAEDKDRVRNLLRSGTITLPGLDEEAMEAYLQRLEDSTKRGWAVNFGETSIEEVGVASPVYDHRGNIVASVLIPAPKFRVSQDTLTSLGEACAEAAAKVTTRLGGRAPR</sequence>
<evidence type="ECO:0000313" key="4">
    <source>
        <dbReference type="EMBL" id="MBU8868208.1"/>
    </source>
</evidence>
<dbReference type="InterPro" id="IPR050707">
    <property type="entry name" value="HTH_MetabolicPath_Reg"/>
</dbReference>
<dbReference type="PROSITE" id="PS51078">
    <property type="entry name" value="ICLR_ED"/>
    <property type="match status" value="1"/>
</dbReference>
<dbReference type="Pfam" id="PF01614">
    <property type="entry name" value="IclR_C"/>
    <property type="match status" value="1"/>
</dbReference>
<dbReference type="EMBL" id="JAHOPC010000012">
    <property type="protein sequence ID" value="MBU8868208.1"/>
    <property type="molecule type" value="Genomic_DNA"/>
</dbReference>
<proteinExistence type="predicted"/>
<dbReference type="InterPro" id="IPR005471">
    <property type="entry name" value="Tscrpt_reg_IclR_N"/>
</dbReference>
<feature type="domain" description="HTH iclR-type" evidence="2">
    <location>
        <begin position="18"/>
        <end position="80"/>
    </location>
</feature>
<gene>
    <name evidence="4" type="ORF">KSW38_18105</name>
</gene>
<dbReference type="RefSeq" id="WP_216926326.1">
    <property type="nucleotide sequence ID" value="NZ_JAHOPC010000012.1"/>
</dbReference>
<dbReference type="PROSITE" id="PS51077">
    <property type="entry name" value="HTH_ICLR"/>
    <property type="match status" value="1"/>
</dbReference>
<dbReference type="PANTHER" id="PTHR30136:SF24">
    <property type="entry name" value="HTH-TYPE TRANSCRIPTIONAL REPRESSOR ALLR"/>
    <property type="match status" value="1"/>
</dbReference>
<reference evidence="4 5" key="1">
    <citation type="submission" date="2021-06" db="EMBL/GenBank/DDBJ databases">
        <authorList>
            <person name="Jeong J.W."/>
        </authorList>
    </citation>
    <scope>NUCLEOTIDE SEQUENCE [LARGE SCALE GENOMIC DNA]</scope>
    <source>
        <strain evidence="4 5">MMS21-TAE1-1</strain>
    </source>
</reference>